<keyword evidence="2" id="KW-1185">Reference proteome</keyword>
<name>A0A6A0AIT5_HAELA</name>
<sequence length="65" mass="7031">MDDPVDMLSKYMQASQLSMQLCPAWPTTCYQQGMRCDFPVGWGSGVGMQAWGVSLGQAGSQLKAV</sequence>
<proteinExistence type="predicted"/>
<reference evidence="1 2" key="1">
    <citation type="submission" date="2020-02" db="EMBL/GenBank/DDBJ databases">
        <title>Draft genome sequence of Haematococcus lacustris strain NIES-144.</title>
        <authorList>
            <person name="Morimoto D."/>
            <person name="Nakagawa S."/>
            <person name="Yoshida T."/>
            <person name="Sawayama S."/>
        </authorList>
    </citation>
    <scope>NUCLEOTIDE SEQUENCE [LARGE SCALE GENOMIC DNA]</scope>
    <source>
        <strain evidence="1 2">NIES-144</strain>
    </source>
</reference>
<feature type="non-terminal residue" evidence="1">
    <location>
        <position position="65"/>
    </location>
</feature>
<protein>
    <submittedName>
        <fullName evidence="1">Uncharacterized protein</fullName>
    </submittedName>
</protein>
<feature type="non-terminal residue" evidence="1">
    <location>
        <position position="1"/>
    </location>
</feature>
<gene>
    <name evidence="1" type="ORF">HaLaN_32126</name>
</gene>
<evidence type="ECO:0000313" key="1">
    <source>
        <dbReference type="EMBL" id="GFH32839.1"/>
    </source>
</evidence>
<organism evidence="1 2">
    <name type="scientific">Haematococcus lacustris</name>
    <name type="common">Green alga</name>
    <name type="synonym">Haematococcus pluvialis</name>
    <dbReference type="NCBI Taxonomy" id="44745"/>
    <lineage>
        <taxon>Eukaryota</taxon>
        <taxon>Viridiplantae</taxon>
        <taxon>Chlorophyta</taxon>
        <taxon>core chlorophytes</taxon>
        <taxon>Chlorophyceae</taxon>
        <taxon>CS clade</taxon>
        <taxon>Chlamydomonadales</taxon>
        <taxon>Haematococcaceae</taxon>
        <taxon>Haematococcus</taxon>
    </lineage>
</organism>
<dbReference type="EMBL" id="BLLF01007227">
    <property type="protein sequence ID" value="GFH32839.1"/>
    <property type="molecule type" value="Genomic_DNA"/>
</dbReference>
<dbReference type="Proteomes" id="UP000485058">
    <property type="component" value="Unassembled WGS sequence"/>
</dbReference>
<comment type="caution">
    <text evidence="1">The sequence shown here is derived from an EMBL/GenBank/DDBJ whole genome shotgun (WGS) entry which is preliminary data.</text>
</comment>
<accession>A0A6A0AIT5</accession>
<dbReference type="AlphaFoldDB" id="A0A6A0AIT5"/>
<evidence type="ECO:0000313" key="2">
    <source>
        <dbReference type="Proteomes" id="UP000485058"/>
    </source>
</evidence>